<evidence type="ECO:0000313" key="1">
    <source>
        <dbReference type="EMBL" id="EDL84001.1"/>
    </source>
</evidence>
<organism evidence="1 2">
    <name type="scientific">Rattus norvegicus</name>
    <name type="common">Rat</name>
    <dbReference type="NCBI Taxonomy" id="10116"/>
    <lineage>
        <taxon>Eukaryota</taxon>
        <taxon>Metazoa</taxon>
        <taxon>Chordata</taxon>
        <taxon>Craniata</taxon>
        <taxon>Vertebrata</taxon>
        <taxon>Euteleostomi</taxon>
        <taxon>Mammalia</taxon>
        <taxon>Eutheria</taxon>
        <taxon>Euarchontoglires</taxon>
        <taxon>Glires</taxon>
        <taxon>Rodentia</taxon>
        <taxon>Myomorpha</taxon>
        <taxon>Muroidea</taxon>
        <taxon>Muridae</taxon>
        <taxon>Murinae</taxon>
        <taxon>Rattus</taxon>
    </lineage>
</organism>
<sequence>MFYVEVISRHFMGLPMVCLENIEGTVSFRKVEHQRPVV</sequence>
<accession>A6KPG4</accession>
<protein>
    <submittedName>
        <fullName evidence="1">RCG57234, isoform CRA_b</fullName>
    </submittedName>
</protein>
<dbReference type="EMBL" id="CH474079">
    <property type="protein sequence ID" value="EDL84001.1"/>
    <property type="molecule type" value="Genomic_DNA"/>
</dbReference>
<dbReference type="Proteomes" id="UP000234681">
    <property type="component" value="Chromosome 14"/>
</dbReference>
<dbReference type="AlphaFoldDB" id="A6KPG4"/>
<proteinExistence type="predicted"/>
<gene>
    <name evidence="1" type="ORF">rCG_57234</name>
</gene>
<evidence type="ECO:0000313" key="2">
    <source>
        <dbReference type="Proteomes" id="UP000234681"/>
    </source>
</evidence>
<reference evidence="1 2" key="1">
    <citation type="submission" date="2005-09" db="EMBL/GenBank/DDBJ databases">
        <authorList>
            <person name="Mural R.J."/>
            <person name="Li P.W."/>
            <person name="Adams M.D."/>
            <person name="Amanatides P.G."/>
            <person name="Baden-Tillson H."/>
            <person name="Barnstead M."/>
            <person name="Chin S.H."/>
            <person name="Dew I."/>
            <person name="Evans C.A."/>
            <person name="Ferriera S."/>
            <person name="Flanigan M."/>
            <person name="Fosler C."/>
            <person name="Glodek A."/>
            <person name="Gu Z."/>
            <person name="Holt R.A."/>
            <person name="Jennings D."/>
            <person name="Kraft C.L."/>
            <person name="Lu F."/>
            <person name="Nguyen T."/>
            <person name="Nusskern D.R."/>
            <person name="Pfannkoch C.M."/>
            <person name="Sitter C."/>
            <person name="Sutton G.G."/>
            <person name="Venter J.C."/>
            <person name="Wang Z."/>
            <person name="Woodage T."/>
            <person name="Zheng X.H."/>
            <person name="Zhong F."/>
        </authorList>
    </citation>
    <scope>NUCLEOTIDE SEQUENCE [LARGE SCALE GENOMIC DNA]</scope>
    <source>
        <strain>BN</strain>
        <strain evidence="2">Sprague-Dawley</strain>
    </source>
</reference>
<name>A6KPG4_RAT</name>